<comment type="caution">
    <text evidence="1">The sequence shown here is derived from an EMBL/GenBank/DDBJ whole genome shotgun (WGS) entry which is preliminary data.</text>
</comment>
<evidence type="ECO:0000313" key="1">
    <source>
        <dbReference type="EMBL" id="OUZ38603.1"/>
    </source>
</evidence>
<name>A0ABX3ZFX6_9BACL</name>
<protein>
    <submittedName>
        <fullName evidence="1">Uncharacterized protein</fullName>
    </submittedName>
</protein>
<dbReference type="EMBL" id="NHNT01000008">
    <property type="protein sequence ID" value="OUZ38603.1"/>
    <property type="molecule type" value="Genomic_DNA"/>
</dbReference>
<sequence length="90" mass="10244">MAKTFYPKMFISIPASNPHPANTEYKISIGEEIWGDRNNLVVKVQMVYDGEIAGRRSPSYPVGTDDYTRVNAAIQKLLAKYDENDEIQYV</sequence>
<accession>A0ABX3ZFX6</accession>
<organism evidence="1 2">
    <name type="scientific">Solibacillus kalamii</name>
    <dbReference type="NCBI Taxonomy" id="1748298"/>
    <lineage>
        <taxon>Bacteria</taxon>
        <taxon>Bacillati</taxon>
        <taxon>Bacillota</taxon>
        <taxon>Bacilli</taxon>
        <taxon>Bacillales</taxon>
        <taxon>Caryophanaceae</taxon>
        <taxon>Solibacillus</taxon>
    </lineage>
</organism>
<reference evidence="1 2" key="1">
    <citation type="journal article" date="2017" name="Int. J. Syst. Evol. Microbiol.">
        <title>Solibacillus kalamii sp. nov., isolated from a high-efficiency particulate arrestance filter system used in the International Space Station.</title>
        <authorList>
            <person name="Checinska Sielaff A."/>
            <person name="Kumar R.M."/>
            <person name="Pal D."/>
            <person name="Mayilraj S."/>
            <person name="Venkateswaran K."/>
        </authorList>
    </citation>
    <scope>NUCLEOTIDE SEQUENCE [LARGE SCALE GENOMIC DNA]</scope>
    <source>
        <strain evidence="1 2">ISSFR-015</strain>
    </source>
</reference>
<keyword evidence="2" id="KW-1185">Reference proteome</keyword>
<proteinExistence type="predicted"/>
<dbReference type="Proteomes" id="UP000196594">
    <property type="component" value="Unassembled WGS sequence"/>
</dbReference>
<gene>
    <name evidence="1" type="ORF">CBM15_12710</name>
</gene>
<evidence type="ECO:0000313" key="2">
    <source>
        <dbReference type="Proteomes" id="UP000196594"/>
    </source>
</evidence>
<dbReference type="RefSeq" id="WP_087617827.1">
    <property type="nucleotide sequence ID" value="NZ_JAFBEY010000006.1"/>
</dbReference>